<feature type="transmembrane region" description="Helical" evidence="1">
    <location>
        <begin position="104"/>
        <end position="123"/>
    </location>
</feature>
<evidence type="ECO:0000313" key="2">
    <source>
        <dbReference type="EMBL" id="GGN14034.1"/>
    </source>
</evidence>
<dbReference type="Proteomes" id="UP000608850">
    <property type="component" value="Unassembled WGS sequence"/>
</dbReference>
<evidence type="ECO:0000313" key="3">
    <source>
        <dbReference type="Proteomes" id="UP000608850"/>
    </source>
</evidence>
<name>A0A830GB56_9EURY</name>
<gene>
    <name evidence="2" type="ORF">GCM10009021_12750</name>
</gene>
<keyword evidence="1" id="KW-0472">Membrane</keyword>
<reference evidence="2 3" key="1">
    <citation type="journal article" date="2019" name="Int. J. Syst. Evol. Microbiol.">
        <title>The Global Catalogue of Microorganisms (GCM) 10K type strain sequencing project: providing services to taxonomists for standard genome sequencing and annotation.</title>
        <authorList>
            <consortium name="The Broad Institute Genomics Platform"/>
            <consortium name="The Broad Institute Genome Sequencing Center for Infectious Disease"/>
            <person name="Wu L."/>
            <person name="Ma J."/>
        </authorList>
    </citation>
    <scope>NUCLEOTIDE SEQUENCE [LARGE SCALE GENOMIC DNA]</scope>
    <source>
        <strain evidence="2 3">JCM 16331</strain>
    </source>
</reference>
<organism evidence="2 3">
    <name type="scientific">Halarchaeum nitratireducens</name>
    <dbReference type="NCBI Taxonomy" id="489913"/>
    <lineage>
        <taxon>Archaea</taxon>
        <taxon>Methanobacteriati</taxon>
        <taxon>Methanobacteriota</taxon>
        <taxon>Stenosarchaea group</taxon>
        <taxon>Halobacteria</taxon>
        <taxon>Halobacteriales</taxon>
        <taxon>Halobacteriaceae</taxon>
    </lineage>
</organism>
<evidence type="ECO:0000256" key="1">
    <source>
        <dbReference type="SAM" id="Phobius"/>
    </source>
</evidence>
<feature type="transmembrane region" description="Helical" evidence="1">
    <location>
        <begin position="71"/>
        <end position="98"/>
    </location>
</feature>
<accession>A0A830GB56</accession>
<comment type="caution">
    <text evidence="2">The sequence shown here is derived from an EMBL/GenBank/DDBJ whole genome shotgun (WGS) entry which is preliminary data.</text>
</comment>
<keyword evidence="1" id="KW-1133">Transmembrane helix</keyword>
<proteinExistence type="predicted"/>
<dbReference type="AlphaFoldDB" id="A0A830GB56"/>
<dbReference type="EMBL" id="BMOQ01000003">
    <property type="protein sequence ID" value="GGN14034.1"/>
    <property type="molecule type" value="Genomic_DNA"/>
</dbReference>
<keyword evidence="1" id="KW-0812">Transmembrane</keyword>
<keyword evidence="3" id="KW-1185">Reference proteome</keyword>
<protein>
    <submittedName>
        <fullName evidence="2">Uncharacterized protein</fullName>
    </submittedName>
</protein>
<sequence>MARERGAVNTPARHVRAAVFVLGALLAGALAAVVSTVAPAPFPFAVGFAVAVPVMDVALNPETVPAERDRAIAHGIVAGLAGIVVGCAVGALTLALAFGEYATIGLTAAATFLAAEYGGRVVLGRVP</sequence>
<feature type="transmembrane region" description="Helical" evidence="1">
    <location>
        <begin position="41"/>
        <end position="59"/>
    </location>
</feature>